<dbReference type="PANTHER" id="PTHR39452">
    <property type="entry name" value="CHEY-P PHOSPHATASE CHEX"/>
    <property type="match status" value="1"/>
</dbReference>
<feature type="domain" description="Chemotaxis phosphatase CheX-like" evidence="2">
    <location>
        <begin position="48"/>
        <end position="143"/>
    </location>
</feature>
<accession>A0A1S7LIA0</accession>
<evidence type="ECO:0000256" key="1">
    <source>
        <dbReference type="ARBA" id="ARBA00022500"/>
    </source>
</evidence>
<protein>
    <recommendedName>
        <fullName evidence="2">Chemotaxis phosphatase CheX-like domain-containing protein</fullName>
    </recommendedName>
</protein>
<dbReference type="GO" id="GO:0006935">
    <property type="term" value="P:chemotaxis"/>
    <property type="evidence" value="ECO:0007669"/>
    <property type="project" value="UniProtKB-KW"/>
</dbReference>
<organism evidence="3">
    <name type="scientific">Magnetococcus massalia (strain MO-1)</name>
    <dbReference type="NCBI Taxonomy" id="451514"/>
    <lineage>
        <taxon>Bacteria</taxon>
        <taxon>Pseudomonadati</taxon>
        <taxon>Pseudomonadota</taxon>
        <taxon>Magnetococcia</taxon>
        <taxon>Magnetococcales</taxon>
        <taxon>Magnetococcaceae</taxon>
        <taxon>Magnetococcus</taxon>
    </lineage>
</organism>
<dbReference type="Pfam" id="PF13690">
    <property type="entry name" value="CheX"/>
    <property type="match status" value="1"/>
</dbReference>
<dbReference type="Gene3D" id="3.40.1550.10">
    <property type="entry name" value="CheC-like"/>
    <property type="match status" value="1"/>
</dbReference>
<dbReference type="PANTHER" id="PTHR39452:SF1">
    <property type="entry name" value="CHEY-P PHOSPHATASE CHEX"/>
    <property type="match status" value="1"/>
</dbReference>
<dbReference type="AlphaFoldDB" id="A0A1S7LIA0"/>
<dbReference type="InterPro" id="IPR038756">
    <property type="entry name" value="CheX-like"/>
</dbReference>
<dbReference type="InterPro" id="IPR028976">
    <property type="entry name" value="CheC-like_sf"/>
</dbReference>
<evidence type="ECO:0000259" key="2">
    <source>
        <dbReference type="Pfam" id="PF13690"/>
    </source>
</evidence>
<keyword evidence="1" id="KW-0145">Chemotaxis</keyword>
<reference evidence="3" key="1">
    <citation type="submission" date="2015-04" db="EMBL/GenBank/DDBJ databases">
        <authorList>
            <person name="Syromyatnikov M.Y."/>
            <person name="Popov V.N."/>
        </authorList>
    </citation>
    <scope>NUCLEOTIDE SEQUENCE</scope>
    <source>
        <strain evidence="3">MO-1</strain>
    </source>
</reference>
<dbReference type="InterPro" id="IPR028051">
    <property type="entry name" value="CheX-like_dom"/>
</dbReference>
<dbReference type="CDD" id="cd17906">
    <property type="entry name" value="CheX"/>
    <property type="match status" value="1"/>
</dbReference>
<proteinExistence type="predicted"/>
<dbReference type="EMBL" id="LO017727">
    <property type="protein sequence ID" value="CRH05874.1"/>
    <property type="molecule type" value="Genomic_DNA"/>
</dbReference>
<name>A0A1S7LIA0_MAGMO</name>
<evidence type="ECO:0000313" key="3">
    <source>
        <dbReference type="EMBL" id="CRH05874.1"/>
    </source>
</evidence>
<gene>
    <name evidence="3" type="ORF">MAGMO_1693</name>
</gene>
<dbReference type="SUPFAM" id="SSF103039">
    <property type="entry name" value="CheC-like"/>
    <property type="match status" value="1"/>
</dbReference>
<sequence>MFSEDVSAAIVESVHEIYLAFLSLEVKPGPVITKPDTEPYQPPESEATALVGLSGGLKGGVHLSCPMHVALALAGSFAMEEYETLEGEGADGFGEICNMVAGGMQSRLADKFGEINLTPPTVITGTNYAMQYSTKLASMKQYFMIEHGPFFVECFFENLNMQG</sequence>